<dbReference type="SUPFAM" id="SSF103473">
    <property type="entry name" value="MFS general substrate transporter"/>
    <property type="match status" value="1"/>
</dbReference>
<feature type="transmembrane region" description="Helical" evidence="8">
    <location>
        <begin position="145"/>
        <end position="168"/>
    </location>
</feature>
<dbReference type="OrthoDB" id="9807274at2"/>
<evidence type="ECO:0000256" key="6">
    <source>
        <dbReference type="ARBA" id="ARBA00022989"/>
    </source>
</evidence>
<evidence type="ECO:0000256" key="4">
    <source>
        <dbReference type="ARBA" id="ARBA00022475"/>
    </source>
</evidence>
<keyword evidence="6 8" id="KW-1133">Transmembrane helix</keyword>
<protein>
    <recommendedName>
        <fullName evidence="9">Major facilitator superfamily (MFS) profile domain-containing protein</fullName>
    </recommendedName>
</protein>
<feature type="transmembrane region" description="Helical" evidence="8">
    <location>
        <begin position="342"/>
        <end position="363"/>
    </location>
</feature>
<keyword evidence="7 8" id="KW-0472">Membrane</keyword>
<sequence length="543" mass="58119">MQASEQTGQRRGGLAYKWIVAIVVIIGVFMSILDQTIVNIAIPHLQAAFGADLHTVQWVLTAYILTQGVVTPTAAFFADTLGIKRFYIISLAAFTLGSALCGLSWSLPALIFFRILQGIGGASLFPLSMALAFREFPPEERGMSMGLFGVPALLAPAIGPTLGGYLVTYAGWQLIFYINVPVGIVAVLLAIFLLREQPVERRPRFDAAGFVFAAAGLASLLYALSEASTYGWGSTLVRGFLLAGVLALAIFTAIELMLAARGGEPLLDLRIFANGPFTTSTIAQVFIIFGMFGGLFLFPIYLQDLRGLSAFQAGLLLLPQALASMVSSVLGGVLVDRLGVRPVMIPGLLALALANWELTTITVNSPFGWFQWILVLRGVALGLSVQPLAVASLSTIRPEKLAQASSISTVTRSVSSSLGIAVLATLVQTQNQIHFGHLAEMVTASSPLGQLIPRIQALFILQGADARSAYNAALQLIAQLLQQRSYVLAMQDAFRVTLVATVLAMVATLFVRSGVRPRWARRRGVPEASEERTAATMETMFAG</sequence>
<feature type="transmembrane region" description="Helical" evidence="8">
    <location>
        <begin position="111"/>
        <end position="133"/>
    </location>
</feature>
<feature type="transmembrane region" description="Helical" evidence="8">
    <location>
        <begin position="281"/>
        <end position="302"/>
    </location>
</feature>
<keyword evidence="5 8" id="KW-0812">Transmembrane</keyword>
<feature type="transmembrane region" description="Helical" evidence="8">
    <location>
        <begin position="236"/>
        <end position="260"/>
    </location>
</feature>
<name>A0A328VKU6_9CHLR</name>
<evidence type="ECO:0000313" key="10">
    <source>
        <dbReference type="EMBL" id="RAQ94825.1"/>
    </source>
</evidence>
<dbReference type="Gene3D" id="1.20.1720.10">
    <property type="entry name" value="Multidrug resistance protein D"/>
    <property type="match status" value="1"/>
</dbReference>
<dbReference type="InterPro" id="IPR020846">
    <property type="entry name" value="MFS_dom"/>
</dbReference>
<dbReference type="PANTHER" id="PTHR42718:SF9">
    <property type="entry name" value="MAJOR FACILITATOR SUPERFAMILY MULTIDRUG TRANSPORTER MFSC"/>
    <property type="match status" value="1"/>
</dbReference>
<feature type="transmembrane region" description="Helical" evidence="8">
    <location>
        <begin position="174"/>
        <end position="193"/>
    </location>
</feature>
<evidence type="ECO:0000256" key="8">
    <source>
        <dbReference type="SAM" id="Phobius"/>
    </source>
</evidence>
<evidence type="ECO:0000256" key="1">
    <source>
        <dbReference type="ARBA" id="ARBA00004651"/>
    </source>
</evidence>
<evidence type="ECO:0000256" key="5">
    <source>
        <dbReference type="ARBA" id="ARBA00022692"/>
    </source>
</evidence>
<dbReference type="AlphaFoldDB" id="A0A328VKU6"/>
<evidence type="ECO:0000313" key="11">
    <source>
        <dbReference type="Proteomes" id="UP000248706"/>
    </source>
</evidence>
<feature type="domain" description="Major facilitator superfamily (MFS) profile" evidence="9">
    <location>
        <begin position="20"/>
        <end position="516"/>
    </location>
</feature>
<feature type="transmembrane region" description="Helical" evidence="8">
    <location>
        <begin position="314"/>
        <end position="335"/>
    </location>
</feature>
<comment type="similarity">
    <text evidence="2">Belongs to the major facilitator superfamily. EmrB family.</text>
</comment>
<dbReference type="Gene3D" id="1.20.1250.20">
    <property type="entry name" value="MFS general substrate transporter like domains"/>
    <property type="match status" value="1"/>
</dbReference>
<dbReference type="NCBIfam" id="TIGR00711">
    <property type="entry name" value="efflux_EmrB"/>
    <property type="match status" value="1"/>
</dbReference>
<evidence type="ECO:0000259" key="9">
    <source>
        <dbReference type="PROSITE" id="PS50850"/>
    </source>
</evidence>
<gene>
    <name evidence="10" type="ORF">A4R35_04705</name>
</gene>
<proteinExistence type="inferred from homology"/>
<evidence type="ECO:0000256" key="7">
    <source>
        <dbReference type="ARBA" id="ARBA00023136"/>
    </source>
</evidence>
<dbReference type="PANTHER" id="PTHR42718">
    <property type="entry name" value="MAJOR FACILITATOR SUPERFAMILY MULTIDRUG TRANSPORTER MFSC"/>
    <property type="match status" value="1"/>
</dbReference>
<organism evidence="10 11">
    <name type="scientific">Thermogemmatispora tikiterensis</name>
    <dbReference type="NCBI Taxonomy" id="1825093"/>
    <lineage>
        <taxon>Bacteria</taxon>
        <taxon>Bacillati</taxon>
        <taxon>Chloroflexota</taxon>
        <taxon>Ktedonobacteria</taxon>
        <taxon>Thermogemmatisporales</taxon>
        <taxon>Thermogemmatisporaceae</taxon>
        <taxon>Thermogemmatispora</taxon>
    </lineage>
</organism>
<dbReference type="InterPro" id="IPR011701">
    <property type="entry name" value="MFS"/>
</dbReference>
<feature type="transmembrane region" description="Helical" evidence="8">
    <location>
        <begin position="58"/>
        <end position="78"/>
    </location>
</feature>
<accession>A0A328VKU6</accession>
<comment type="caution">
    <text evidence="10">The sequence shown here is derived from an EMBL/GenBank/DDBJ whole genome shotgun (WGS) entry which is preliminary data.</text>
</comment>
<dbReference type="Proteomes" id="UP000248706">
    <property type="component" value="Unassembled WGS sequence"/>
</dbReference>
<dbReference type="GO" id="GO:0022857">
    <property type="term" value="F:transmembrane transporter activity"/>
    <property type="evidence" value="ECO:0007669"/>
    <property type="project" value="InterPro"/>
</dbReference>
<keyword evidence="4" id="KW-1003">Cell membrane</keyword>
<dbReference type="GO" id="GO:0005886">
    <property type="term" value="C:plasma membrane"/>
    <property type="evidence" value="ECO:0007669"/>
    <property type="project" value="UniProtKB-SubCell"/>
</dbReference>
<dbReference type="RefSeq" id="WP_112427040.1">
    <property type="nucleotide sequence ID" value="NZ_MCIF01000002.1"/>
</dbReference>
<evidence type="ECO:0000256" key="3">
    <source>
        <dbReference type="ARBA" id="ARBA00022448"/>
    </source>
</evidence>
<feature type="transmembrane region" description="Helical" evidence="8">
    <location>
        <begin position="493"/>
        <end position="511"/>
    </location>
</feature>
<reference evidence="10 11" key="1">
    <citation type="submission" date="2016-08" db="EMBL/GenBank/DDBJ databases">
        <title>Analysis of Carbohydrate Active Enzymes in Thermogemmatispora T81 Reveals Carbohydrate Degradation Ability.</title>
        <authorList>
            <person name="Tomazini A."/>
            <person name="Lal S."/>
            <person name="Stott M."/>
            <person name="Henrissat B."/>
            <person name="Polikarpov I."/>
            <person name="Sparling R."/>
            <person name="Levin D.B."/>
        </authorList>
    </citation>
    <scope>NUCLEOTIDE SEQUENCE [LARGE SCALE GENOMIC DNA]</scope>
    <source>
        <strain evidence="10 11">T81</strain>
    </source>
</reference>
<evidence type="ECO:0000256" key="2">
    <source>
        <dbReference type="ARBA" id="ARBA00008537"/>
    </source>
</evidence>
<feature type="transmembrane region" description="Helical" evidence="8">
    <location>
        <begin position="85"/>
        <end position="105"/>
    </location>
</feature>
<keyword evidence="11" id="KW-1185">Reference proteome</keyword>
<dbReference type="EMBL" id="MCIF01000002">
    <property type="protein sequence ID" value="RAQ94825.1"/>
    <property type="molecule type" value="Genomic_DNA"/>
</dbReference>
<dbReference type="InterPro" id="IPR036259">
    <property type="entry name" value="MFS_trans_sf"/>
</dbReference>
<feature type="transmembrane region" description="Helical" evidence="8">
    <location>
        <begin position="205"/>
        <end position="224"/>
    </location>
</feature>
<dbReference type="Pfam" id="PF07690">
    <property type="entry name" value="MFS_1"/>
    <property type="match status" value="1"/>
</dbReference>
<dbReference type="InterPro" id="IPR004638">
    <property type="entry name" value="EmrB-like"/>
</dbReference>
<dbReference type="CDD" id="cd17503">
    <property type="entry name" value="MFS_LmrB_MDR_like"/>
    <property type="match status" value="1"/>
</dbReference>
<dbReference type="PRINTS" id="PR01036">
    <property type="entry name" value="TCRTETB"/>
</dbReference>
<comment type="subcellular location">
    <subcellularLocation>
        <location evidence="1">Cell membrane</location>
        <topology evidence="1">Multi-pass membrane protein</topology>
    </subcellularLocation>
</comment>
<dbReference type="PROSITE" id="PS50850">
    <property type="entry name" value="MFS"/>
    <property type="match status" value="1"/>
</dbReference>
<keyword evidence="3" id="KW-0813">Transport</keyword>
<feature type="transmembrane region" description="Helical" evidence="8">
    <location>
        <begin position="18"/>
        <end position="38"/>
    </location>
</feature>